<dbReference type="InterPro" id="IPR009057">
    <property type="entry name" value="Homeodomain-like_sf"/>
</dbReference>
<evidence type="ECO:0000313" key="3">
    <source>
        <dbReference type="Proteomes" id="UP001388673"/>
    </source>
</evidence>
<organism evidence="2 3">
    <name type="scientific">Kwoniella newhampshirensis</name>
    <dbReference type="NCBI Taxonomy" id="1651941"/>
    <lineage>
        <taxon>Eukaryota</taxon>
        <taxon>Fungi</taxon>
        <taxon>Dikarya</taxon>
        <taxon>Basidiomycota</taxon>
        <taxon>Agaricomycotina</taxon>
        <taxon>Tremellomycetes</taxon>
        <taxon>Tremellales</taxon>
        <taxon>Cryptococcaceae</taxon>
        <taxon>Kwoniella</taxon>
    </lineage>
</organism>
<feature type="compositionally biased region" description="Polar residues" evidence="1">
    <location>
        <begin position="109"/>
        <end position="120"/>
    </location>
</feature>
<feature type="region of interest" description="Disordered" evidence="1">
    <location>
        <begin position="459"/>
        <end position="481"/>
    </location>
</feature>
<protein>
    <recommendedName>
        <fullName evidence="4">Myb-like domain-containing protein</fullName>
    </recommendedName>
</protein>
<keyword evidence="3" id="KW-1185">Reference proteome</keyword>
<gene>
    <name evidence="2" type="ORF">IAR55_004925</name>
</gene>
<dbReference type="EMBL" id="JBCAWK010000009">
    <property type="protein sequence ID" value="KAK8849590.1"/>
    <property type="molecule type" value="Genomic_DNA"/>
</dbReference>
<feature type="region of interest" description="Disordered" evidence="1">
    <location>
        <begin position="366"/>
        <end position="388"/>
    </location>
</feature>
<feature type="region of interest" description="Disordered" evidence="1">
    <location>
        <begin position="746"/>
        <end position="765"/>
    </location>
</feature>
<evidence type="ECO:0008006" key="4">
    <source>
        <dbReference type="Google" id="ProtNLM"/>
    </source>
</evidence>
<dbReference type="GeneID" id="92182183"/>
<evidence type="ECO:0000313" key="2">
    <source>
        <dbReference type="EMBL" id="KAK8849590.1"/>
    </source>
</evidence>
<dbReference type="Proteomes" id="UP001388673">
    <property type="component" value="Unassembled WGS sequence"/>
</dbReference>
<comment type="caution">
    <text evidence="2">The sequence shown here is derived from an EMBL/GenBank/DDBJ whole genome shotgun (WGS) entry which is preliminary data.</text>
</comment>
<feature type="region of interest" description="Disordered" evidence="1">
    <location>
        <begin position="216"/>
        <end position="328"/>
    </location>
</feature>
<feature type="compositionally biased region" description="Basic and acidic residues" evidence="1">
    <location>
        <begin position="58"/>
        <end position="108"/>
    </location>
</feature>
<accession>A0AAW0YWX7</accession>
<evidence type="ECO:0000256" key="1">
    <source>
        <dbReference type="SAM" id="MobiDB-lite"/>
    </source>
</evidence>
<feature type="compositionally biased region" description="Polar residues" evidence="1">
    <location>
        <begin position="468"/>
        <end position="481"/>
    </location>
</feature>
<dbReference type="RefSeq" id="XP_066801478.1">
    <property type="nucleotide sequence ID" value="XM_066948019.1"/>
</dbReference>
<sequence length="819" mass="88238">MSLSGRTAKECADADCVPALLDVQVMAIESLLSLPNNQASANVEQLAEATEGEAAAIEENKDGQKSVQDDDHDQDKVGDSKNDQDMVEKRKDDEDQVDKVDEAERIEQESTGDQTNNVSDITPAPFARSASPSAPSISSAVQVDEVEETTLTLEAELPPLVRPSDLPKPANVHGEWREVEDRWLRQLYVRMEATGENWRWISKEFGGTRTHQQITLRGTHLGLRKTSTAPSRLAKQKRKRSSDGETSAIGAQDFDIVPDAPSDKTGSQAKKGRSESASSTTRDQIRDAQTAVGAGSSTTQSQRRRALPAAKAQTSVSEPSRVDQPPAQAVQVPTAPFTFTCHPNSAQVQPAASLVAQASQTSGAATAAPVAQVPSQVPELPQQPQIPSQTDSQILPQLPRVHAQTAQSPSQNHHGVQIQLPPITVEDLTVEERTLLNILFQLGLEFGAELHPQTAPAAVTGLLPPSGQPSQAYHSSAQGSLAPFPQQTQHVEVDGPRSHHDIAERSVATPIATLNPHDQFLHNQPLHEEAVNNQVPYDQAPLGQATLGQILHNQVLNTRTTHNQDFISQMAHNSLLPNQATSQAPVGQTIFDQFIRSQNDATHGQAPVGQITGNQVLHNQFVQNQTLQNQTSLGQALVNQITHQQIIHNQVIHNQVLQNQTSLGHVSQVTHSQVLQNQVLQNQTHFGQIVCNQGGLPSLLQPLDTQASLLSNNHQQAQYVATFTQQNGQQATWSAPPSAPQINQGFQQGARGGTGGHTADPPRFSTPPDIETFVEMLEMENHGRVNGGASGRSGFFDFQAGLGEIGGASGGNGFAFGNW</sequence>
<feature type="region of interest" description="Disordered" evidence="1">
    <location>
        <begin position="49"/>
        <end position="141"/>
    </location>
</feature>
<reference evidence="2 3" key="1">
    <citation type="journal article" date="2024" name="bioRxiv">
        <title>Comparative genomics of Cryptococcus and Kwoniella reveals pathogenesis evolution and contrasting karyotype dynamics via intercentromeric recombination or chromosome fusion.</title>
        <authorList>
            <person name="Coelho M.A."/>
            <person name="David-Palma M."/>
            <person name="Shea T."/>
            <person name="Bowers K."/>
            <person name="McGinley-Smith S."/>
            <person name="Mohammad A.W."/>
            <person name="Gnirke A."/>
            <person name="Yurkov A.M."/>
            <person name="Nowrousian M."/>
            <person name="Sun S."/>
            <person name="Cuomo C.A."/>
            <person name="Heitman J."/>
        </authorList>
    </citation>
    <scope>NUCLEOTIDE SEQUENCE [LARGE SCALE GENOMIC DNA]</scope>
    <source>
        <strain evidence="2 3">CBS 13917</strain>
    </source>
</reference>
<feature type="compositionally biased region" description="Low complexity" evidence="1">
    <location>
        <begin position="123"/>
        <end position="140"/>
    </location>
</feature>
<dbReference type="SUPFAM" id="SSF46689">
    <property type="entry name" value="Homeodomain-like"/>
    <property type="match status" value="1"/>
</dbReference>
<name>A0AAW0YWX7_9TREE</name>
<dbReference type="AlphaFoldDB" id="A0AAW0YWX7"/>
<proteinExistence type="predicted"/>
<dbReference type="KEGG" id="kne:92182183"/>